<dbReference type="PANTHER" id="PTHR33121:SF70">
    <property type="entry name" value="SIGNALING PROTEIN YKOW"/>
    <property type="match status" value="1"/>
</dbReference>
<organism evidence="6 7">
    <name type="scientific">Rhodocyclus tenuis</name>
    <name type="common">Rhodospirillum tenue</name>
    <dbReference type="NCBI Taxonomy" id="1066"/>
    <lineage>
        <taxon>Bacteria</taxon>
        <taxon>Pseudomonadati</taxon>
        <taxon>Pseudomonadota</taxon>
        <taxon>Betaproteobacteria</taxon>
        <taxon>Rhodocyclales</taxon>
        <taxon>Rhodocyclaceae</taxon>
        <taxon>Rhodocyclus</taxon>
    </lineage>
</organism>
<dbReference type="SUPFAM" id="SSF141868">
    <property type="entry name" value="EAL domain-like"/>
    <property type="match status" value="1"/>
</dbReference>
<dbReference type="Pfam" id="PF00571">
    <property type="entry name" value="CBS"/>
    <property type="match status" value="1"/>
</dbReference>
<dbReference type="SUPFAM" id="SSF55073">
    <property type="entry name" value="Nucleotide cyclase"/>
    <property type="match status" value="1"/>
</dbReference>
<dbReference type="PROSITE" id="PS50887">
    <property type="entry name" value="GGDEF"/>
    <property type="match status" value="1"/>
</dbReference>
<dbReference type="PROSITE" id="PS51371">
    <property type="entry name" value="CBS"/>
    <property type="match status" value="1"/>
</dbReference>
<dbReference type="AlphaFoldDB" id="A0A840GIM4"/>
<sequence>MLAAGDLCVRFRPVAELARCGIWGHIASISPATHSLPHSPQRLVAVARAAGQLPALAGAFFAGAVRRYAEAGKPGTLLLSLRGWEDDCHLLDLTELLLPILDSHGLASTQIMFVHAGCTPASAAPEATLRWLQAARSVGFGVAAHGLGCDYSEQRLWSLVAPELVIADARAIADLEMPALSQSRFAALIARERDRGRQVLLSAVDSLAAWRSVVALGITHAAGDFIGRDNALPSTIVSAAASKLMREHGNCGLPGGSCELPVLERLLVATPPARVSDSAVSVFMRFERDKETQAIAVLRDERPVGLISRFDMVENMARPFRQEVYGRKPCTRFMDEDPLIVDIGLSLQELSELIVHAHPRHLVSGFIIVSGGRYLGVGSARDLMREVTAMQMEAARYANPLTELPGNVPINKHIDSLLGNGEWCAIGYCDLDNFKPFNDVYDYAKGDAVIRLCGRILADSCDEQRDFLGHIGGDDFILVFRSEDWRGRCEQALARFAQEIRGFFSDDDLELGGYVTENRKGQPEFHSVTSLSIGIVEALPGMFASHLSVARVATEVKKKAKAIAGNSLYVNQRAYHDDESERDTGRGSDDPGKADRR</sequence>
<evidence type="ECO:0000313" key="7">
    <source>
        <dbReference type="Proteomes" id="UP000587070"/>
    </source>
</evidence>
<dbReference type="InterPro" id="IPR046342">
    <property type="entry name" value="CBS_dom_sf"/>
</dbReference>
<dbReference type="CDD" id="cd01949">
    <property type="entry name" value="GGDEF"/>
    <property type="match status" value="1"/>
</dbReference>
<dbReference type="RefSeq" id="WP_184415178.1">
    <property type="nucleotide sequence ID" value="NZ_JACIGE010000010.1"/>
</dbReference>
<feature type="domain" description="CBS" evidence="5">
    <location>
        <begin position="334"/>
        <end position="394"/>
    </location>
</feature>
<dbReference type="SUPFAM" id="SSF54631">
    <property type="entry name" value="CBS-domain pair"/>
    <property type="match status" value="1"/>
</dbReference>
<dbReference type="Proteomes" id="UP000587070">
    <property type="component" value="Unassembled WGS sequence"/>
</dbReference>
<dbReference type="SMART" id="SM00267">
    <property type="entry name" value="GGDEF"/>
    <property type="match status" value="1"/>
</dbReference>
<feature type="domain" description="EAL" evidence="3">
    <location>
        <begin position="1"/>
        <end position="243"/>
    </location>
</feature>
<evidence type="ECO:0000256" key="1">
    <source>
        <dbReference type="PROSITE-ProRule" id="PRU00703"/>
    </source>
</evidence>
<reference evidence="6 7" key="1">
    <citation type="submission" date="2020-08" db="EMBL/GenBank/DDBJ databases">
        <title>Genome sequencing of Purple Non-Sulfur Bacteria from various extreme environments.</title>
        <authorList>
            <person name="Mayer M."/>
        </authorList>
    </citation>
    <scope>NUCLEOTIDE SEQUENCE [LARGE SCALE GENOMIC DNA]</scope>
    <source>
        <strain evidence="6 7">2761</strain>
    </source>
</reference>
<evidence type="ECO:0000313" key="6">
    <source>
        <dbReference type="EMBL" id="MBB4248312.1"/>
    </source>
</evidence>
<dbReference type="InterPro" id="IPR029787">
    <property type="entry name" value="Nucleotide_cyclase"/>
</dbReference>
<dbReference type="EMBL" id="JACIGE010000010">
    <property type="protein sequence ID" value="MBB4248312.1"/>
    <property type="molecule type" value="Genomic_DNA"/>
</dbReference>
<accession>A0A840GIM4</accession>
<dbReference type="InterPro" id="IPR001633">
    <property type="entry name" value="EAL_dom"/>
</dbReference>
<feature type="region of interest" description="Disordered" evidence="2">
    <location>
        <begin position="574"/>
        <end position="597"/>
    </location>
</feature>
<protein>
    <submittedName>
        <fullName evidence="6">Diguanylate cyclase (GGDEF)-like protein</fullName>
    </submittedName>
</protein>
<comment type="caution">
    <text evidence="6">The sequence shown here is derived from an EMBL/GenBank/DDBJ whole genome shotgun (WGS) entry which is preliminary data.</text>
</comment>
<gene>
    <name evidence="6" type="ORF">GGD90_002704</name>
</gene>
<evidence type="ECO:0000259" key="5">
    <source>
        <dbReference type="PROSITE" id="PS51371"/>
    </source>
</evidence>
<proteinExistence type="predicted"/>
<feature type="domain" description="GGDEF" evidence="4">
    <location>
        <begin position="422"/>
        <end position="573"/>
    </location>
</feature>
<evidence type="ECO:0000256" key="2">
    <source>
        <dbReference type="SAM" id="MobiDB-lite"/>
    </source>
</evidence>
<dbReference type="InterPro" id="IPR050706">
    <property type="entry name" value="Cyclic-di-GMP_PDE-like"/>
</dbReference>
<dbReference type="CDD" id="cd04598">
    <property type="entry name" value="CBS_pair_GGDEF_EAL"/>
    <property type="match status" value="1"/>
</dbReference>
<name>A0A840GIM4_RHOTE</name>
<dbReference type="NCBIfam" id="TIGR00254">
    <property type="entry name" value="GGDEF"/>
    <property type="match status" value="1"/>
</dbReference>
<dbReference type="InterPro" id="IPR035919">
    <property type="entry name" value="EAL_sf"/>
</dbReference>
<keyword evidence="7" id="KW-1185">Reference proteome</keyword>
<dbReference type="Gene3D" id="3.30.70.270">
    <property type="match status" value="1"/>
</dbReference>
<dbReference type="Pfam" id="PF00990">
    <property type="entry name" value="GGDEF"/>
    <property type="match status" value="1"/>
</dbReference>
<dbReference type="GO" id="GO:0071111">
    <property type="term" value="F:cyclic-guanylate-specific phosphodiesterase activity"/>
    <property type="evidence" value="ECO:0007669"/>
    <property type="project" value="InterPro"/>
</dbReference>
<evidence type="ECO:0000259" key="3">
    <source>
        <dbReference type="PROSITE" id="PS50883"/>
    </source>
</evidence>
<dbReference type="InterPro" id="IPR000160">
    <property type="entry name" value="GGDEF_dom"/>
</dbReference>
<dbReference type="Gene3D" id="3.10.580.10">
    <property type="entry name" value="CBS-domain"/>
    <property type="match status" value="1"/>
</dbReference>
<dbReference type="PROSITE" id="PS50883">
    <property type="entry name" value="EAL"/>
    <property type="match status" value="1"/>
</dbReference>
<keyword evidence="1" id="KW-0129">CBS domain</keyword>
<dbReference type="InterPro" id="IPR000644">
    <property type="entry name" value="CBS_dom"/>
</dbReference>
<dbReference type="PANTHER" id="PTHR33121">
    <property type="entry name" value="CYCLIC DI-GMP PHOSPHODIESTERASE PDEF"/>
    <property type="match status" value="1"/>
</dbReference>
<dbReference type="Pfam" id="PF00563">
    <property type="entry name" value="EAL"/>
    <property type="match status" value="1"/>
</dbReference>
<evidence type="ECO:0000259" key="4">
    <source>
        <dbReference type="PROSITE" id="PS50887"/>
    </source>
</evidence>
<dbReference type="Gene3D" id="3.20.20.450">
    <property type="entry name" value="EAL domain"/>
    <property type="match status" value="1"/>
</dbReference>
<dbReference type="InterPro" id="IPR043128">
    <property type="entry name" value="Rev_trsase/Diguanyl_cyclase"/>
</dbReference>